<gene>
    <name evidence="2" type="ORF">ANCCAN_03237</name>
</gene>
<sequence length="94" mass="10848">MMALDGNERRRITPDKSPTHSVVLRPSRQFNVRDNSPANRHSFHGMTSPLTSPTSRERPEQLKRYSQQLHYPASYTDLPPYCGNHSLAKQLTMR</sequence>
<protein>
    <submittedName>
        <fullName evidence="2">Uncharacterized protein</fullName>
    </submittedName>
</protein>
<feature type="compositionally biased region" description="Polar residues" evidence="1">
    <location>
        <begin position="28"/>
        <end position="39"/>
    </location>
</feature>
<organism evidence="2 3">
    <name type="scientific">Ancylostoma caninum</name>
    <name type="common">Dog hookworm</name>
    <dbReference type="NCBI Taxonomy" id="29170"/>
    <lineage>
        <taxon>Eukaryota</taxon>
        <taxon>Metazoa</taxon>
        <taxon>Ecdysozoa</taxon>
        <taxon>Nematoda</taxon>
        <taxon>Chromadorea</taxon>
        <taxon>Rhabditida</taxon>
        <taxon>Rhabditina</taxon>
        <taxon>Rhabditomorpha</taxon>
        <taxon>Strongyloidea</taxon>
        <taxon>Ancylostomatidae</taxon>
        <taxon>Ancylostomatinae</taxon>
        <taxon>Ancylostoma</taxon>
    </lineage>
</organism>
<comment type="caution">
    <text evidence="2">The sequence shown here is derived from an EMBL/GenBank/DDBJ whole genome shotgun (WGS) entry which is preliminary data.</text>
</comment>
<dbReference type="AlphaFoldDB" id="A0A368H202"/>
<reference evidence="2 3" key="1">
    <citation type="submission" date="2014-10" db="EMBL/GenBank/DDBJ databases">
        <title>Draft genome of the hookworm Ancylostoma caninum.</title>
        <authorList>
            <person name="Mitreva M."/>
        </authorList>
    </citation>
    <scope>NUCLEOTIDE SEQUENCE [LARGE SCALE GENOMIC DNA]</scope>
    <source>
        <strain evidence="2 3">Baltimore</strain>
    </source>
</reference>
<dbReference type="OrthoDB" id="5856343at2759"/>
<dbReference type="EMBL" id="JOJR01000021">
    <property type="protein sequence ID" value="RCN50624.1"/>
    <property type="molecule type" value="Genomic_DNA"/>
</dbReference>
<name>A0A368H202_ANCCA</name>
<keyword evidence="3" id="KW-1185">Reference proteome</keyword>
<feature type="compositionally biased region" description="Basic and acidic residues" evidence="1">
    <location>
        <begin position="1"/>
        <end position="18"/>
    </location>
</feature>
<evidence type="ECO:0000313" key="2">
    <source>
        <dbReference type="EMBL" id="RCN50624.1"/>
    </source>
</evidence>
<feature type="region of interest" description="Disordered" evidence="1">
    <location>
        <begin position="1"/>
        <end position="63"/>
    </location>
</feature>
<dbReference type="Proteomes" id="UP000252519">
    <property type="component" value="Unassembled WGS sequence"/>
</dbReference>
<evidence type="ECO:0000256" key="1">
    <source>
        <dbReference type="SAM" id="MobiDB-lite"/>
    </source>
</evidence>
<proteinExistence type="predicted"/>
<accession>A0A368H202</accession>
<evidence type="ECO:0000313" key="3">
    <source>
        <dbReference type="Proteomes" id="UP000252519"/>
    </source>
</evidence>